<keyword evidence="13" id="KW-0594">Phospholipid biosynthesis</keyword>
<evidence type="ECO:0000256" key="4">
    <source>
        <dbReference type="ARBA" id="ARBA00010441"/>
    </source>
</evidence>
<protein>
    <recommendedName>
        <fullName evidence="6">CDP-diacylglycerol--glycerol-3-phosphate 3-phosphatidyltransferase</fullName>
        <ecNumber evidence="5">2.7.8.5</ecNumber>
    </recommendedName>
</protein>
<evidence type="ECO:0000256" key="10">
    <source>
        <dbReference type="ARBA" id="ARBA00022989"/>
    </source>
</evidence>
<dbReference type="InterPro" id="IPR043130">
    <property type="entry name" value="CDP-OH_PTrfase_TM_dom"/>
</dbReference>
<dbReference type="InterPro" id="IPR000462">
    <property type="entry name" value="CDP-OH_P_trans"/>
</dbReference>
<accession>A0A8J3DGA6</accession>
<organism evidence="18 19">
    <name type="scientific">Limoniibacter endophyticus</name>
    <dbReference type="NCBI Taxonomy" id="1565040"/>
    <lineage>
        <taxon>Bacteria</taxon>
        <taxon>Pseudomonadati</taxon>
        <taxon>Pseudomonadota</taxon>
        <taxon>Alphaproteobacteria</taxon>
        <taxon>Hyphomicrobiales</taxon>
        <taxon>Bartonellaceae</taxon>
        <taxon>Limoniibacter</taxon>
    </lineage>
</organism>
<comment type="pathway">
    <text evidence="3">Lipid metabolism.</text>
</comment>
<evidence type="ECO:0000313" key="18">
    <source>
        <dbReference type="EMBL" id="GHC68658.1"/>
    </source>
</evidence>
<keyword evidence="11" id="KW-0443">Lipid metabolism</keyword>
<dbReference type="Pfam" id="PF01066">
    <property type="entry name" value="CDP-OH_P_transf"/>
    <property type="match status" value="1"/>
</dbReference>
<evidence type="ECO:0000256" key="11">
    <source>
        <dbReference type="ARBA" id="ARBA00023098"/>
    </source>
</evidence>
<evidence type="ECO:0000256" key="17">
    <source>
        <dbReference type="SAM" id="Phobius"/>
    </source>
</evidence>
<evidence type="ECO:0000256" key="2">
    <source>
        <dbReference type="ARBA" id="ARBA00005042"/>
    </source>
</evidence>
<keyword evidence="10 17" id="KW-1133">Transmembrane helix</keyword>
<evidence type="ECO:0000256" key="16">
    <source>
        <dbReference type="RuleBase" id="RU003750"/>
    </source>
</evidence>
<gene>
    <name evidence="18" type="ORF">GCM10010136_13580</name>
</gene>
<feature type="transmembrane region" description="Helical" evidence="17">
    <location>
        <begin position="7"/>
        <end position="23"/>
    </location>
</feature>
<keyword evidence="9 17" id="KW-0812">Transmembrane</keyword>
<dbReference type="GO" id="GO:0008444">
    <property type="term" value="F:CDP-diacylglycerol-glycerol-3-phosphate 3-phosphatidyltransferase activity"/>
    <property type="evidence" value="ECO:0007669"/>
    <property type="project" value="UniProtKB-EC"/>
</dbReference>
<evidence type="ECO:0000256" key="8">
    <source>
        <dbReference type="ARBA" id="ARBA00022679"/>
    </source>
</evidence>
<comment type="similarity">
    <text evidence="4 16">Belongs to the CDP-alcohol phosphatidyltransferase class-I family.</text>
</comment>
<dbReference type="PANTHER" id="PTHR14269">
    <property type="entry name" value="CDP-DIACYLGLYCEROL--GLYCEROL-3-PHOSPHATE 3-PHOSPHATIDYLTRANSFERASE-RELATED"/>
    <property type="match status" value="1"/>
</dbReference>
<feature type="transmembrane region" description="Helical" evidence="17">
    <location>
        <begin position="96"/>
        <end position="114"/>
    </location>
</feature>
<dbReference type="GO" id="GO:0016020">
    <property type="term" value="C:membrane"/>
    <property type="evidence" value="ECO:0007669"/>
    <property type="project" value="UniProtKB-SubCell"/>
</dbReference>
<proteinExistence type="inferred from homology"/>
<evidence type="ECO:0000313" key="19">
    <source>
        <dbReference type="Proteomes" id="UP000641137"/>
    </source>
</evidence>
<sequence length="181" mass="19559">MTIPNLITLFRLALVPVVVVALLQGRFDLAFVGFVVAGLSDAIDGYIARRFDMRSELGAYLDPIADKLLMTSVFVILGMVEALPVWLVVLVVSRDVAIIAAVMLSFVMGMPVTMRPLKISKLNTGVQIALAAITLGQMAFLGATGALHNYLVYICATLTAFSAVAYLVIWLRHMSGNDNRA</sequence>
<comment type="caution">
    <text evidence="18">The sequence shown here is derived from an EMBL/GenBank/DDBJ whole genome shotgun (WGS) entry which is preliminary data.</text>
</comment>
<dbReference type="InterPro" id="IPR050324">
    <property type="entry name" value="CDP-alcohol_PTase-I"/>
</dbReference>
<dbReference type="InterPro" id="IPR004570">
    <property type="entry name" value="Phosphatidylglycerol_P_synth"/>
</dbReference>
<dbReference type="RefSeq" id="WP_189489190.1">
    <property type="nucleotide sequence ID" value="NZ_BMZO01000004.1"/>
</dbReference>
<evidence type="ECO:0000256" key="6">
    <source>
        <dbReference type="ARBA" id="ARBA00014944"/>
    </source>
</evidence>
<keyword evidence="7" id="KW-0444">Lipid biosynthesis</keyword>
<dbReference type="Gene3D" id="1.20.120.1760">
    <property type="match status" value="1"/>
</dbReference>
<dbReference type="AlphaFoldDB" id="A0A8J3DGA6"/>
<evidence type="ECO:0000256" key="5">
    <source>
        <dbReference type="ARBA" id="ARBA00013170"/>
    </source>
</evidence>
<reference evidence="18" key="1">
    <citation type="journal article" date="2014" name="Int. J. Syst. Evol. Microbiol.">
        <title>Complete genome sequence of Corynebacterium casei LMG S-19264T (=DSM 44701T), isolated from a smear-ripened cheese.</title>
        <authorList>
            <consortium name="US DOE Joint Genome Institute (JGI-PGF)"/>
            <person name="Walter F."/>
            <person name="Albersmeier A."/>
            <person name="Kalinowski J."/>
            <person name="Ruckert C."/>
        </authorList>
    </citation>
    <scope>NUCLEOTIDE SEQUENCE</scope>
    <source>
        <strain evidence="18">KCTC 42097</strain>
    </source>
</reference>
<evidence type="ECO:0000256" key="9">
    <source>
        <dbReference type="ARBA" id="ARBA00022692"/>
    </source>
</evidence>
<evidence type="ECO:0000256" key="7">
    <source>
        <dbReference type="ARBA" id="ARBA00022516"/>
    </source>
</evidence>
<dbReference type="EC" id="2.7.8.5" evidence="5"/>
<comment type="pathway">
    <text evidence="2">Phospholipid metabolism; phosphatidylglycerol biosynthesis; phosphatidylglycerol from CDP-diacylglycerol: step 1/2.</text>
</comment>
<evidence type="ECO:0000256" key="1">
    <source>
        <dbReference type="ARBA" id="ARBA00004141"/>
    </source>
</evidence>
<keyword evidence="8 16" id="KW-0808">Transferase</keyword>
<reference evidence="18" key="2">
    <citation type="submission" date="2020-09" db="EMBL/GenBank/DDBJ databases">
        <authorList>
            <person name="Sun Q."/>
            <person name="Kim S."/>
        </authorList>
    </citation>
    <scope>NUCLEOTIDE SEQUENCE</scope>
    <source>
        <strain evidence="18">KCTC 42097</strain>
    </source>
</reference>
<evidence type="ECO:0000256" key="15">
    <source>
        <dbReference type="ARBA" id="ARBA00048586"/>
    </source>
</evidence>
<evidence type="ECO:0000256" key="13">
    <source>
        <dbReference type="ARBA" id="ARBA00023209"/>
    </source>
</evidence>
<comment type="catalytic activity">
    <reaction evidence="15">
        <text>a CDP-1,2-diacyl-sn-glycerol + sn-glycerol 3-phosphate = a 1,2-diacyl-sn-glycero-3-phospho-(1'-sn-glycero-3'-phosphate) + CMP + H(+)</text>
        <dbReference type="Rhea" id="RHEA:12593"/>
        <dbReference type="ChEBI" id="CHEBI:15378"/>
        <dbReference type="ChEBI" id="CHEBI:57597"/>
        <dbReference type="ChEBI" id="CHEBI:58332"/>
        <dbReference type="ChEBI" id="CHEBI:60110"/>
        <dbReference type="ChEBI" id="CHEBI:60377"/>
        <dbReference type="EC" id="2.7.8.5"/>
    </reaction>
</comment>
<evidence type="ECO:0000256" key="12">
    <source>
        <dbReference type="ARBA" id="ARBA00023136"/>
    </source>
</evidence>
<keyword evidence="14" id="KW-1208">Phospholipid metabolism</keyword>
<comment type="subcellular location">
    <subcellularLocation>
        <location evidence="1">Membrane</location>
        <topology evidence="1">Multi-pass membrane protein</topology>
    </subcellularLocation>
</comment>
<feature type="transmembrane region" description="Helical" evidence="17">
    <location>
        <begin position="126"/>
        <end position="144"/>
    </location>
</feature>
<dbReference type="GO" id="GO:0046474">
    <property type="term" value="P:glycerophospholipid biosynthetic process"/>
    <property type="evidence" value="ECO:0007669"/>
    <property type="project" value="TreeGrafter"/>
</dbReference>
<dbReference type="InterPro" id="IPR048254">
    <property type="entry name" value="CDP_ALCOHOL_P_TRANSF_CS"/>
</dbReference>
<keyword evidence="19" id="KW-1185">Reference proteome</keyword>
<dbReference type="PROSITE" id="PS00379">
    <property type="entry name" value="CDP_ALCOHOL_P_TRANSF"/>
    <property type="match status" value="1"/>
</dbReference>
<dbReference type="PANTHER" id="PTHR14269:SF62">
    <property type="entry name" value="CDP-DIACYLGLYCEROL--GLYCEROL-3-PHOSPHATE 3-PHOSPHATIDYLTRANSFERASE 1, CHLOROPLASTIC"/>
    <property type="match status" value="1"/>
</dbReference>
<name>A0A8J3DGA6_9HYPH</name>
<dbReference type="PIRSF" id="PIRSF000847">
    <property type="entry name" value="Phos_ph_gly_syn"/>
    <property type="match status" value="1"/>
</dbReference>
<feature type="transmembrane region" description="Helical" evidence="17">
    <location>
        <begin position="150"/>
        <end position="171"/>
    </location>
</feature>
<dbReference type="Proteomes" id="UP000641137">
    <property type="component" value="Unassembled WGS sequence"/>
</dbReference>
<dbReference type="EMBL" id="BMZO01000004">
    <property type="protein sequence ID" value="GHC68658.1"/>
    <property type="molecule type" value="Genomic_DNA"/>
</dbReference>
<evidence type="ECO:0000256" key="14">
    <source>
        <dbReference type="ARBA" id="ARBA00023264"/>
    </source>
</evidence>
<feature type="transmembrane region" description="Helical" evidence="17">
    <location>
        <begin position="68"/>
        <end position="90"/>
    </location>
</feature>
<keyword evidence="12 17" id="KW-0472">Membrane</keyword>
<evidence type="ECO:0000256" key="3">
    <source>
        <dbReference type="ARBA" id="ARBA00005189"/>
    </source>
</evidence>